<dbReference type="EMBL" id="KY775056">
    <property type="protein sequence ID" value="ATE46687.1"/>
    <property type="molecule type" value="Genomic_DNA"/>
</dbReference>
<feature type="transmembrane region" description="Helical" evidence="9">
    <location>
        <begin position="63"/>
        <end position="84"/>
    </location>
</feature>
<dbReference type="GO" id="GO:0008137">
    <property type="term" value="F:NADH dehydrogenase (ubiquinone) activity"/>
    <property type="evidence" value="ECO:0007669"/>
    <property type="project" value="UniProtKB-UniRule"/>
</dbReference>
<feature type="transmembrane region" description="Helical" evidence="9">
    <location>
        <begin position="90"/>
        <end position="109"/>
    </location>
</feature>
<comment type="catalytic activity">
    <reaction evidence="8 9">
        <text>a ubiquinone + NADH + 5 H(+)(in) = a ubiquinol + NAD(+) + 4 H(+)(out)</text>
        <dbReference type="Rhea" id="RHEA:29091"/>
        <dbReference type="Rhea" id="RHEA-COMP:9565"/>
        <dbReference type="Rhea" id="RHEA-COMP:9566"/>
        <dbReference type="ChEBI" id="CHEBI:15378"/>
        <dbReference type="ChEBI" id="CHEBI:16389"/>
        <dbReference type="ChEBI" id="CHEBI:17976"/>
        <dbReference type="ChEBI" id="CHEBI:57540"/>
        <dbReference type="ChEBI" id="CHEBI:57945"/>
        <dbReference type="EC" id="7.1.1.2"/>
    </reaction>
</comment>
<organism evidence="10">
    <name type="scientific">Protostelium mycophagum</name>
    <dbReference type="NCBI Taxonomy" id="472931"/>
    <lineage>
        <taxon>Eukaryota</taxon>
        <taxon>Amoebozoa</taxon>
        <taxon>Evosea</taxon>
        <taxon>Variosea</taxon>
        <taxon>Protosteliida</taxon>
        <taxon>Protosteliaceae</taxon>
        <taxon>Protostelium</taxon>
    </lineage>
</organism>
<keyword evidence="9" id="KW-0520">NAD</keyword>
<evidence type="ECO:0000256" key="7">
    <source>
        <dbReference type="ARBA" id="ARBA00023136"/>
    </source>
</evidence>
<keyword evidence="9 10" id="KW-0496">Mitochondrion</keyword>
<comment type="function">
    <text evidence="9">Core subunit of the mitochondrial membrane respiratory chain NADH dehydrogenase (Complex I) which catalyzes electron transfer from NADH through the respiratory chain, using ubiquinone as an electron acceptor. Essential for the catalytic activity of complex I.</text>
</comment>
<keyword evidence="9" id="KW-1278">Translocase</keyword>
<geneLocation type="mitochondrion" evidence="10"/>
<dbReference type="Pfam" id="PF00507">
    <property type="entry name" value="Oxidored_q4"/>
    <property type="match status" value="1"/>
</dbReference>
<reference evidence="10" key="1">
    <citation type="submission" date="2017-03" db="EMBL/GenBank/DDBJ databases">
        <title>Protostelium mycophagum mitochondrial genome.</title>
        <authorList>
            <person name="Gloeckner G."/>
        </authorList>
    </citation>
    <scope>NUCLEOTIDE SEQUENCE</scope>
</reference>
<evidence type="ECO:0000256" key="4">
    <source>
        <dbReference type="ARBA" id="ARBA00022448"/>
    </source>
</evidence>
<evidence type="ECO:0000256" key="3">
    <source>
        <dbReference type="ARBA" id="ARBA00021007"/>
    </source>
</evidence>
<dbReference type="GO" id="GO:0030964">
    <property type="term" value="C:NADH dehydrogenase complex"/>
    <property type="evidence" value="ECO:0007669"/>
    <property type="project" value="TreeGrafter"/>
</dbReference>
<keyword evidence="9" id="KW-0830">Ubiquinone</keyword>
<comment type="similarity">
    <text evidence="2 9">Belongs to the complex I subunit 3 family.</text>
</comment>
<proteinExistence type="inferred from homology"/>
<dbReference type="AlphaFoldDB" id="A0A290YM13"/>
<accession>A0A290YM13</accession>
<evidence type="ECO:0000313" key="10">
    <source>
        <dbReference type="EMBL" id="ATE46687.1"/>
    </source>
</evidence>
<keyword evidence="9" id="KW-0249">Electron transport</keyword>
<feature type="transmembrane region" description="Helical" evidence="9">
    <location>
        <begin position="13"/>
        <end position="33"/>
    </location>
</feature>
<dbReference type="InterPro" id="IPR038430">
    <property type="entry name" value="NDAH_ubi_oxred_su3_sf"/>
</dbReference>
<evidence type="ECO:0000256" key="5">
    <source>
        <dbReference type="ARBA" id="ARBA00022692"/>
    </source>
</evidence>
<keyword evidence="5 9" id="KW-0812">Transmembrane</keyword>
<name>A0A290YM13_9EUKA</name>
<dbReference type="PANTHER" id="PTHR11058">
    <property type="entry name" value="NADH-UBIQUINONE OXIDOREDUCTASE CHAIN 3"/>
    <property type="match status" value="1"/>
</dbReference>
<dbReference type="EC" id="7.1.1.2" evidence="9"/>
<keyword evidence="7 9" id="KW-0472">Membrane</keyword>
<keyword evidence="4 9" id="KW-0813">Transport</keyword>
<gene>
    <name evidence="10" type="primary">nad3</name>
</gene>
<protein>
    <recommendedName>
        <fullName evidence="3 9">NADH-ubiquinone oxidoreductase chain 3</fullName>
        <ecNumber evidence="9">7.1.1.2</ecNumber>
    </recommendedName>
</protein>
<evidence type="ECO:0000256" key="9">
    <source>
        <dbReference type="RuleBase" id="RU003640"/>
    </source>
</evidence>
<sequence>MVDYLNNCSSLKVVVLVGFGLGGVIFGASALLAPSVFNFDKSGSYECGFDPFEDARSRFDVRFYLVALLFIIFDLEVAFLFPLVGGSFPAGGVAIAVVFLGVLTLGFVYEWSQGALQWS</sequence>
<comment type="subcellular location">
    <subcellularLocation>
        <location evidence="1">Membrane</location>
    </subcellularLocation>
    <subcellularLocation>
        <location evidence="9">Mitochondrion membrane</location>
        <topology evidence="9">Multi-pass membrane protein</topology>
    </subcellularLocation>
</comment>
<dbReference type="Gene3D" id="1.20.58.1610">
    <property type="entry name" value="NADH:ubiquinone/plastoquinone oxidoreductase, chain 3"/>
    <property type="match status" value="1"/>
</dbReference>
<dbReference type="InterPro" id="IPR000440">
    <property type="entry name" value="NADH_UbQ/plastoQ_OxRdtase_su3"/>
</dbReference>
<evidence type="ECO:0000256" key="6">
    <source>
        <dbReference type="ARBA" id="ARBA00022989"/>
    </source>
</evidence>
<evidence type="ECO:0000256" key="1">
    <source>
        <dbReference type="ARBA" id="ARBA00004370"/>
    </source>
</evidence>
<keyword evidence="6 9" id="KW-1133">Transmembrane helix</keyword>
<dbReference type="PANTHER" id="PTHR11058:SF9">
    <property type="entry name" value="NADH-UBIQUINONE OXIDOREDUCTASE CHAIN 3"/>
    <property type="match status" value="1"/>
</dbReference>
<dbReference type="GO" id="GO:0031966">
    <property type="term" value="C:mitochondrial membrane"/>
    <property type="evidence" value="ECO:0007669"/>
    <property type="project" value="UniProtKB-SubCell"/>
</dbReference>
<evidence type="ECO:0000256" key="8">
    <source>
        <dbReference type="ARBA" id="ARBA00049551"/>
    </source>
</evidence>
<keyword evidence="9" id="KW-0679">Respiratory chain</keyword>
<evidence type="ECO:0000256" key="2">
    <source>
        <dbReference type="ARBA" id="ARBA00008472"/>
    </source>
</evidence>